<accession>A0A432ZXU1</accession>
<keyword evidence="3" id="KW-1185">Reference proteome</keyword>
<organism evidence="2 3">
    <name type="scientific">Jimgerdemannia flammicorona</name>
    <dbReference type="NCBI Taxonomy" id="994334"/>
    <lineage>
        <taxon>Eukaryota</taxon>
        <taxon>Fungi</taxon>
        <taxon>Fungi incertae sedis</taxon>
        <taxon>Mucoromycota</taxon>
        <taxon>Mucoromycotina</taxon>
        <taxon>Endogonomycetes</taxon>
        <taxon>Endogonales</taxon>
        <taxon>Endogonaceae</taxon>
        <taxon>Jimgerdemannia</taxon>
    </lineage>
</organism>
<sequence length="106" mass="12256">MFQAATHPETSYERHSSAYATSSEEKLGDEQHRQWHHCEFCTVGFTCPKKLAWHFDYCKPYLNQKASSQCSSRSSVRLWNPLHVAQYIKDEIVTAVKRSSLVFGTK</sequence>
<protein>
    <submittedName>
        <fullName evidence="2">Uncharacterized protein</fullName>
    </submittedName>
</protein>
<evidence type="ECO:0000313" key="3">
    <source>
        <dbReference type="Proteomes" id="UP000268093"/>
    </source>
</evidence>
<dbReference type="AlphaFoldDB" id="A0A432ZXU1"/>
<feature type="region of interest" description="Disordered" evidence="1">
    <location>
        <begin position="1"/>
        <end position="25"/>
    </location>
</feature>
<reference evidence="2 3" key="1">
    <citation type="journal article" date="2018" name="New Phytol.">
        <title>Phylogenomics of Endogonaceae and evolution of mycorrhizas within Mucoromycota.</title>
        <authorList>
            <person name="Chang Y."/>
            <person name="Desiro A."/>
            <person name="Na H."/>
            <person name="Sandor L."/>
            <person name="Lipzen A."/>
            <person name="Clum A."/>
            <person name="Barry K."/>
            <person name="Grigoriev I.V."/>
            <person name="Martin F.M."/>
            <person name="Stajich J.E."/>
            <person name="Smith M.E."/>
            <person name="Bonito G."/>
            <person name="Spatafora J.W."/>
        </authorList>
    </citation>
    <scope>NUCLEOTIDE SEQUENCE [LARGE SCALE GENOMIC DNA]</scope>
    <source>
        <strain evidence="2 3">GMNB39</strain>
    </source>
</reference>
<evidence type="ECO:0000256" key="1">
    <source>
        <dbReference type="SAM" id="MobiDB-lite"/>
    </source>
</evidence>
<name>A0A432ZXU1_9FUNG</name>
<evidence type="ECO:0000313" key="2">
    <source>
        <dbReference type="EMBL" id="RUO95312.1"/>
    </source>
</evidence>
<comment type="caution">
    <text evidence="2">The sequence shown here is derived from an EMBL/GenBank/DDBJ whole genome shotgun (WGS) entry which is preliminary data.</text>
</comment>
<gene>
    <name evidence="2" type="ORF">BC936DRAFT_144519</name>
</gene>
<dbReference type="EMBL" id="RBNI01033159">
    <property type="protein sequence ID" value="RUO95312.1"/>
    <property type="molecule type" value="Genomic_DNA"/>
</dbReference>
<proteinExistence type="predicted"/>
<dbReference type="Proteomes" id="UP000268093">
    <property type="component" value="Unassembled WGS sequence"/>
</dbReference>